<evidence type="ECO:0000256" key="3">
    <source>
        <dbReference type="ARBA" id="ARBA00023163"/>
    </source>
</evidence>
<dbReference type="InterPro" id="IPR009057">
    <property type="entry name" value="Homeodomain-like_sf"/>
</dbReference>
<evidence type="ECO:0000256" key="4">
    <source>
        <dbReference type="PROSITE-ProRule" id="PRU00335"/>
    </source>
</evidence>
<dbReference type="PRINTS" id="PR00455">
    <property type="entry name" value="HTHTETR"/>
</dbReference>
<dbReference type="Pfam" id="PF00440">
    <property type="entry name" value="TetR_N"/>
    <property type="match status" value="1"/>
</dbReference>
<feature type="DNA-binding region" description="H-T-H motif" evidence="4">
    <location>
        <begin position="30"/>
        <end position="49"/>
    </location>
</feature>
<dbReference type="EMBL" id="JBBNOP010000005">
    <property type="protein sequence ID" value="MEQ3362794.1"/>
    <property type="molecule type" value="Genomic_DNA"/>
</dbReference>
<protein>
    <submittedName>
        <fullName evidence="6">TetR/AcrR family transcriptional regulator</fullName>
    </submittedName>
</protein>
<dbReference type="PANTHER" id="PTHR30055">
    <property type="entry name" value="HTH-TYPE TRANSCRIPTIONAL REGULATOR RUTR"/>
    <property type="match status" value="1"/>
</dbReference>
<reference evidence="6 7" key="1">
    <citation type="submission" date="2024-04" db="EMBL/GenBank/DDBJ databases">
        <title>Human intestinal bacterial collection.</title>
        <authorList>
            <person name="Pauvert C."/>
            <person name="Hitch T.C.A."/>
            <person name="Clavel T."/>
        </authorList>
    </citation>
    <scope>NUCLEOTIDE SEQUENCE [LARGE SCALE GENOMIC DNA]</scope>
    <source>
        <strain evidence="6 7">CLA-KB-H42</strain>
    </source>
</reference>
<keyword evidence="2 4" id="KW-0238">DNA-binding</keyword>
<comment type="caution">
    <text evidence="6">The sequence shown here is derived from an EMBL/GenBank/DDBJ whole genome shotgun (WGS) entry which is preliminary data.</text>
</comment>
<evidence type="ECO:0000313" key="7">
    <source>
        <dbReference type="Proteomes" id="UP001487305"/>
    </source>
</evidence>
<keyword evidence="7" id="KW-1185">Reference proteome</keyword>
<gene>
    <name evidence="6" type="ORF">AAA083_07380</name>
</gene>
<name>A0ABV1JCI5_9ACTN</name>
<evidence type="ECO:0000259" key="5">
    <source>
        <dbReference type="PROSITE" id="PS50977"/>
    </source>
</evidence>
<accession>A0ABV1JCI5</accession>
<keyword evidence="3" id="KW-0804">Transcription</keyword>
<evidence type="ECO:0000256" key="2">
    <source>
        <dbReference type="ARBA" id="ARBA00023125"/>
    </source>
</evidence>
<evidence type="ECO:0000313" key="6">
    <source>
        <dbReference type="EMBL" id="MEQ3362794.1"/>
    </source>
</evidence>
<keyword evidence="1" id="KW-0805">Transcription regulation</keyword>
<evidence type="ECO:0000256" key="1">
    <source>
        <dbReference type="ARBA" id="ARBA00023015"/>
    </source>
</evidence>
<dbReference type="PANTHER" id="PTHR30055:SF234">
    <property type="entry name" value="HTH-TYPE TRANSCRIPTIONAL REGULATOR BETI"/>
    <property type="match status" value="1"/>
</dbReference>
<sequence>MRKERSRDTKTVILDEAMRLFSEQGFRATTVRDIAAAVGIKDASLYSHYPSKQAIFDSIIERALESMGEGFRSRGALFLTTDDASGYGSIPFDQLREKVLATFEFLFCDPYMVRLRKLLVINQFENQQTTRAYRLIFAEQPIRLQETVFAYLMGTGEFDRADAHLLALEFYGPVFLMLHDGTSWDLARPLIEAHLESFYLSHATAKELP</sequence>
<dbReference type="Proteomes" id="UP001487305">
    <property type="component" value="Unassembled WGS sequence"/>
</dbReference>
<proteinExistence type="predicted"/>
<dbReference type="InterPro" id="IPR050109">
    <property type="entry name" value="HTH-type_TetR-like_transc_reg"/>
</dbReference>
<dbReference type="Gene3D" id="1.10.357.10">
    <property type="entry name" value="Tetracycline Repressor, domain 2"/>
    <property type="match status" value="1"/>
</dbReference>
<dbReference type="RefSeq" id="WP_102376033.1">
    <property type="nucleotide sequence ID" value="NZ_DBFADM010000017.1"/>
</dbReference>
<organism evidence="6 7">
    <name type="scientific">Raoultibacter massiliensis</name>
    <dbReference type="NCBI Taxonomy" id="1852371"/>
    <lineage>
        <taxon>Bacteria</taxon>
        <taxon>Bacillati</taxon>
        <taxon>Actinomycetota</taxon>
        <taxon>Coriobacteriia</taxon>
        <taxon>Eggerthellales</taxon>
        <taxon>Eggerthellaceae</taxon>
        <taxon>Raoultibacter</taxon>
    </lineage>
</organism>
<dbReference type="InterPro" id="IPR001647">
    <property type="entry name" value="HTH_TetR"/>
</dbReference>
<dbReference type="SUPFAM" id="SSF46689">
    <property type="entry name" value="Homeodomain-like"/>
    <property type="match status" value="1"/>
</dbReference>
<feature type="domain" description="HTH tetR-type" evidence="5">
    <location>
        <begin position="7"/>
        <end position="67"/>
    </location>
</feature>
<dbReference type="PROSITE" id="PS50977">
    <property type="entry name" value="HTH_TETR_2"/>
    <property type="match status" value="1"/>
</dbReference>